<gene>
    <name evidence="1" type="ORF">FC60_GL001361</name>
</gene>
<comment type="caution">
    <text evidence="1">The sequence shown here is derived from an EMBL/GenBank/DDBJ whole genome shotgun (WGS) entry which is preliminary data.</text>
</comment>
<organism evidence="1 2">
    <name type="scientific">Limosilactobacillus gastricus DSM 16045</name>
    <dbReference type="NCBI Taxonomy" id="1423749"/>
    <lineage>
        <taxon>Bacteria</taxon>
        <taxon>Bacillati</taxon>
        <taxon>Bacillota</taxon>
        <taxon>Bacilli</taxon>
        <taxon>Lactobacillales</taxon>
        <taxon>Lactobacillaceae</taxon>
        <taxon>Limosilactobacillus</taxon>
    </lineage>
</organism>
<evidence type="ECO:0000313" key="2">
    <source>
        <dbReference type="Proteomes" id="UP000051739"/>
    </source>
</evidence>
<dbReference type="EMBL" id="AZFN01000040">
    <property type="protein sequence ID" value="KRM00098.1"/>
    <property type="molecule type" value="Genomic_DNA"/>
</dbReference>
<dbReference type="Proteomes" id="UP000051739">
    <property type="component" value="Unassembled WGS sequence"/>
</dbReference>
<dbReference type="PATRIC" id="fig|1423749.3.peg.1396"/>
<evidence type="ECO:0000313" key="1">
    <source>
        <dbReference type="EMBL" id="KRM00098.1"/>
    </source>
</evidence>
<accession>A0A0R1V380</accession>
<sequence>MLFVSRELSFAFKKDTEVKDQLVPDQLNWIIRPIAQNGLKWVLVMNVETYLPLILPSFDLLQVPPRMVIEQVLSTLFDREQISYAKRYRFLKTFDDQKVYLQNMSDHFTIERAIWDYQQRLSEQPLLGYQDLDDDEHLIDHLADAAMNLAQTNQMPAAGNAWLAFMELVTQPQPAEGKELIINRLMDALVEQPRAVTTQSLLALLAQKMRTQDWEGLTQRLTELKSEERQALADEIERLSREL</sequence>
<protein>
    <submittedName>
        <fullName evidence="1">Uncharacterized protein</fullName>
    </submittedName>
</protein>
<proteinExistence type="predicted"/>
<dbReference type="AlphaFoldDB" id="A0A0R1V380"/>
<keyword evidence="2" id="KW-1185">Reference proteome</keyword>
<reference evidence="1 2" key="1">
    <citation type="journal article" date="2015" name="Genome Announc.">
        <title>Expanding the biotechnology potential of lactobacilli through comparative genomics of 213 strains and associated genera.</title>
        <authorList>
            <person name="Sun Z."/>
            <person name="Harris H.M."/>
            <person name="McCann A."/>
            <person name="Guo C."/>
            <person name="Argimon S."/>
            <person name="Zhang W."/>
            <person name="Yang X."/>
            <person name="Jeffery I.B."/>
            <person name="Cooney J.C."/>
            <person name="Kagawa T.F."/>
            <person name="Liu W."/>
            <person name="Song Y."/>
            <person name="Salvetti E."/>
            <person name="Wrobel A."/>
            <person name="Rasinkangas P."/>
            <person name="Parkhill J."/>
            <person name="Rea M.C."/>
            <person name="O'Sullivan O."/>
            <person name="Ritari J."/>
            <person name="Douillard F.P."/>
            <person name="Paul Ross R."/>
            <person name="Yang R."/>
            <person name="Briner A.E."/>
            <person name="Felis G.E."/>
            <person name="de Vos W.M."/>
            <person name="Barrangou R."/>
            <person name="Klaenhammer T.R."/>
            <person name="Caufield P.W."/>
            <person name="Cui Y."/>
            <person name="Zhang H."/>
            <person name="O'Toole P.W."/>
        </authorList>
    </citation>
    <scope>NUCLEOTIDE SEQUENCE [LARGE SCALE GENOMIC DNA]</scope>
    <source>
        <strain evidence="1 2">DSM 16045</strain>
    </source>
</reference>
<name>A0A0R1V380_9LACO</name>
<dbReference type="RefSeq" id="WP_056938034.1">
    <property type="nucleotide sequence ID" value="NZ_AZFN01000040.1"/>
</dbReference>